<feature type="transmembrane region" description="Helical" evidence="1">
    <location>
        <begin position="475"/>
        <end position="493"/>
    </location>
</feature>
<evidence type="ECO:0000256" key="1">
    <source>
        <dbReference type="SAM" id="Phobius"/>
    </source>
</evidence>
<keyword evidence="1" id="KW-1133">Transmembrane helix</keyword>
<keyword evidence="1" id="KW-0812">Transmembrane</keyword>
<accession>A0ABT6C826</accession>
<protein>
    <submittedName>
        <fullName evidence="2">Uncharacterized protein</fullName>
    </submittedName>
</protein>
<proteinExistence type="predicted"/>
<organism evidence="2 3">
    <name type="scientific">Luteipulveratus flavus</name>
    <dbReference type="NCBI Taxonomy" id="3031728"/>
    <lineage>
        <taxon>Bacteria</taxon>
        <taxon>Bacillati</taxon>
        <taxon>Actinomycetota</taxon>
        <taxon>Actinomycetes</taxon>
        <taxon>Micrococcales</taxon>
        <taxon>Dermacoccaceae</taxon>
        <taxon>Luteipulveratus</taxon>
    </lineage>
</organism>
<feature type="transmembrane region" description="Helical" evidence="1">
    <location>
        <begin position="261"/>
        <end position="280"/>
    </location>
</feature>
<feature type="transmembrane region" description="Helical" evidence="1">
    <location>
        <begin position="49"/>
        <end position="69"/>
    </location>
</feature>
<feature type="transmembrane region" description="Helical" evidence="1">
    <location>
        <begin position="232"/>
        <end position="254"/>
    </location>
</feature>
<gene>
    <name evidence="2" type="ORF">P4R38_09370</name>
</gene>
<feature type="transmembrane region" description="Helical" evidence="1">
    <location>
        <begin position="415"/>
        <end position="437"/>
    </location>
</feature>
<dbReference type="Proteomes" id="UP001528912">
    <property type="component" value="Unassembled WGS sequence"/>
</dbReference>
<feature type="transmembrane region" description="Helical" evidence="1">
    <location>
        <begin position="538"/>
        <end position="560"/>
    </location>
</feature>
<sequence length="757" mass="79882">MSTLAPTRPAVTTAPERPAASRANLLSAAVLLLALAAYLLYAVRAGLPVTHALAAAAMIALTQVLPGALVWRSIRPLDGWLVEDVVMGFAVGVALAVPVQIVAGLSHQRWLAIVLPLLVAVVLLLVPVTRRRITQARWTGLPWWFVPVTSLVSILFFPQLRSYFTANRLTWGDSLGQPHIDTYLHQALASQLLNRGPGSWPTVLGEDLGYHWFGHAWIAQVTASSGVGLDEVLMRVLPSLMPLTLVLTVAFLALRLSRTPWVAVLAVVITVVGSQGNMLARSTSSLPLTPESPTLGLGVPTLLALVLVLTMRWRGEARTGAFVLVPLFAVVASGTKGSTAPLVVAGLALALVAMMLWNRSLVRPVLIDLVVVTACLGAVVVLVFHGSSAGLALNPNEAAEQTAYADWLGSLDSDVVLRLIGVLAVLGGLTRAALTFVLPFSRTARLDPLTWLLVGASVAGAGAVAIFSHPGHSQGYFLLTVIPLAATGSALGAQKLLEVLGPRALAGVLVVGVLGGAAVFGLPTMVTGRLVPDDGRVLTLQVVIAVVVVVLAAVAGYLVAADGTSRTASAAASVAVAGLFTGVLAFQGAVSGIAPTVTTRVLPTSQLATSQGEIDTARFIRDHSGVDDLVMTNRHCTTLRPPFDGCDSRRWLVTAFSERQLLVEGWTATPRATKIAPHGRDSVTVDYWKPEILRLNDGFIAAPTEAARDRLWALGVRWVYAESRMPHAQNPGPYATVRYRAEDGTASAWQLQPPSRG</sequence>
<dbReference type="RefSeq" id="WP_277191925.1">
    <property type="nucleotide sequence ID" value="NZ_JAROAV010000028.1"/>
</dbReference>
<feature type="transmembrane region" description="Helical" evidence="1">
    <location>
        <begin position="109"/>
        <end position="129"/>
    </location>
</feature>
<feature type="transmembrane region" description="Helical" evidence="1">
    <location>
        <begin position="449"/>
        <end position="469"/>
    </location>
</feature>
<name>A0ABT6C826_9MICO</name>
<keyword evidence="3" id="KW-1185">Reference proteome</keyword>
<feature type="transmembrane region" description="Helical" evidence="1">
    <location>
        <begin position="141"/>
        <end position="160"/>
    </location>
</feature>
<reference evidence="2 3" key="1">
    <citation type="submission" date="2023-03" db="EMBL/GenBank/DDBJ databases">
        <title>YIM 133296 draft genome.</title>
        <authorList>
            <person name="Xiong L."/>
        </authorList>
    </citation>
    <scope>NUCLEOTIDE SEQUENCE [LARGE SCALE GENOMIC DNA]</scope>
    <source>
        <strain evidence="2 3">YIM 133296</strain>
    </source>
</reference>
<comment type="caution">
    <text evidence="2">The sequence shown here is derived from an EMBL/GenBank/DDBJ whole genome shotgun (WGS) entry which is preliminary data.</text>
</comment>
<feature type="transmembrane region" description="Helical" evidence="1">
    <location>
        <begin position="25"/>
        <end position="43"/>
    </location>
</feature>
<evidence type="ECO:0000313" key="3">
    <source>
        <dbReference type="Proteomes" id="UP001528912"/>
    </source>
</evidence>
<keyword evidence="1" id="KW-0472">Membrane</keyword>
<feature type="transmembrane region" description="Helical" evidence="1">
    <location>
        <begin position="340"/>
        <end position="358"/>
    </location>
</feature>
<dbReference type="EMBL" id="JAROAV010000028">
    <property type="protein sequence ID" value="MDF8264452.1"/>
    <property type="molecule type" value="Genomic_DNA"/>
</dbReference>
<feature type="transmembrane region" description="Helical" evidence="1">
    <location>
        <begin position="292"/>
        <end position="310"/>
    </location>
</feature>
<evidence type="ECO:0000313" key="2">
    <source>
        <dbReference type="EMBL" id="MDF8264452.1"/>
    </source>
</evidence>
<feature type="transmembrane region" description="Helical" evidence="1">
    <location>
        <begin position="505"/>
        <end position="526"/>
    </location>
</feature>
<feature type="transmembrane region" description="Helical" evidence="1">
    <location>
        <begin position="317"/>
        <end position="334"/>
    </location>
</feature>
<feature type="transmembrane region" description="Helical" evidence="1">
    <location>
        <begin position="365"/>
        <end position="385"/>
    </location>
</feature>
<feature type="transmembrane region" description="Helical" evidence="1">
    <location>
        <begin position="572"/>
        <end position="594"/>
    </location>
</feature>
<feature type="transmembrane region" description="Helical" evidence="1">
    <location>
        <begin position="81"/>
        <end position="103"/>
    </location>
</feature>